<keyword evidence="5" id="KW-0949">S-adenosyl-L-methionine</keyword>
<dbReference type="InterPro" id="IPR002052">
    <property type="entry name" value="DNA_methylase_N6_adenine_CS"/>
</dbReference>
<comment type="similarity">
    <text evidence="1">Belongs to the N(4)/N(6)-methyltransferase family.</text>
</comment>
<dbReference type="OrthoDB" id="372040at2157"/>
<dbReference type="STRING" id="308853.SAMN05421752_115113"/>
<evidence type="ECO:0000256" key="5">
    <source>
        <dbReference type="ARBA" id="ARBA00022691"/>
    </source>
</evidence>
<keyword evidence="8" id="KW-1185">Reference proteome</keyword>
<keyword evidence="3 7" id="KW-0489">Methyltransferase</keyword>
<dbReference type="GO" id="GO:0032259">
    <property type="term" value="P:methylation"/>
    <property type="evidence" value="ECO:0007669"/>
    <property type="project" value="UniProtKB-KW"/>
</dbReference>
<dbReference type="PANTHER" id="PTHR30481">
    <property type="entry name" value="DNA ADENINE METHYLASE"/>
    <property type="match status" value="1"/>
</dbReference>
<dbReference type="NCBIfam" id="TIGR00571">
    <property type="entry name" value="dam"/>
    <property type="match status" value="1"/>
</dbReference>
<dbReference type="PIRSF" id="PIRSF000398">
    <property type="entry name" value="M_m6A_EcoRV"/>
    <property type="match status" value="1"/>
</dbReference>
<evidence type="ECO:0000256" key="2">
    <source>
        <dbReference type="ARBA" id="ARBA00011900"/>
    </source>
</evidence>
<organism evidence="7 8">
    <name type="scientific">Natronorubrum thiooxidans</name>
    <dbReference type="NCBI Taxonomy" id="308853"/>
    <lineage>
        <taxon>Archaea</taxon>
        <taxon>Methanobacteriati</taxon>
        <taxon>Methanobacteriota</taxon>
        <taxon>Stenosarchaea group</taxon>
        <taxon>Halobacteria</taxon>
        <taxon>Halobacteriales</taxon>
        <taxon>Natrialbaceae</taxon>
        <taxon>Natronorubrum</taxon>
    </lineage>
</organism>
<dbReference type="Pfam" id="PF02086">
    <property type="entry name" value="MethyltransfD12"/>
    <property type="match status" value="1"/>
</dbReference>
<proteinExistence type="inferred from homology"/>
<dbReference type="GO" id="GO:0009007">
    <property type="term" value="F:site-specific DNA-methyltransferase (adenine-specific) activity"/>
    <property type="evidence" value="ECO:0007669"/>
    <property type="project" value="UniProtKB-EC"/>
</dbReference>
<evidence type="ECO:0000256" key="1">
    <source>
        <dbReference type="ARBA" id="ARBA00006594"/>
    </source>
</evidence>
<reference evidence="8" key="1">
    <citation type="submission" date="2017-01" db="EMBL/GenBank/DDBJ databases">
        <authorList>
            <person name="Varghese N."/>
            <person name="Submissions S."/>
        </authorList>
    </citation>
    <scope>NUCLEOTIDE SEQUENCE [LARGE SCALE GENOMIC DNA]</scope>
    <source>
        <strain evidence="8">type strain: HArc-</strain>
    </source>
</reference>
<dbReference type="Proteomes" id="UP000185936">
    <property type="component" value="Unassembled WGS sequence"/>
</dbReference>
<dbReference type="Gene3D" id="3.40.50.150">
    <property type="entry name" value="Vaccinia Virus protein VP39"/>
    <property type="match status" value="1"/>
</dbReference>
<dbReference type="Gene3D" id="1.10.1020.10">
    <property type="entry name" value="Adenine-specific Methyltransferase, Domain 2"/>
    <property type="match status" value="1"/>
</dbReference>
<dbReference type="AlphaFoldDB" id="A0A1N7GUI2"/>
<dbReference type="PROSITE" id="PS00092">
    <property type="entry name" value="N6_MTASE"/>
    <property type="match status" value="1"/>
</dbReference>
<sequence>MAEPILSWAGGKRHLLDDILRRLPPKNRFDTYYEPFFGGGAVFFSLEPANGYINDINSRLMNFYRQVRDYPERIIEENREFDHELENLVQEEQKEIYYEYRNEFNSLRTDSGECRDQFREAVLMLFLNRTCWNSLYRTNRDGEFNVPMGSKWTRISNIEGQIRKGYQVLKNTTITSKDFNYVGKHADENDLVFFDPPYPEESKTAQFNQYDPSGFGEEEQIELRELALELNRRGTDVLITNGPSAEKFYVEHEDFYEEFRITTINGERRINSDETQRTNIGATDIIVSNFDPFIEQRTFDDYR</sequence>
<name>A0A1N7GUI2_9EURY</name>
<dbReference type="GO" id="GO:0009307">
    <property type="term" value="P:DNA restriction-modification system"/>
    <property type="evidence" value="ECO:0007669"/>
    <property type="project" value="InterPro"/>
</dbReference>
<protein>
    <recommendedName>
        <fullName evidence="2">site-specific DNA-methyltransferase (adenine-specific)</fullName>
        <ecNumber evidence="2">2.1.1.72</ecNumber>
    </recommendedName>
</protein>
<dbReference type="InterPro" id="IPR029063">
    <property type="entry name" value="SAM-dependent_MTases_sf"/>
</dbReference>
<accession>A0A1N7GUI2</accession>
<gene>
    <name evidence="7" type="ORF">SAMN05421752_115113</name>
</gene>
<dbReference type="PRINTS" id="PR00505">
    <property type="entry name" value="D12N6MTFRASE"/>
</dbReference>
<dbReference type="EMBL" id="FTNR01000015">
    <property type="protein sequence ID" value="SIS16243.1"/>
    <property type="molecule type" value="Genomic_DNA"/>
</dbReference>
<dbReference type="RefSeq" id="WP_076610485.1">
    <property type="nucleotide sequence ID" value="NZ_FTNR01000015.1"/>
</dbReference>
<dbReference type="SUPFAM" id="SSF53335">
    <property type="entry name" value="S-adenosyl-L-methionine-dependent methyltransferases"/>
    <property type="match status" value="1"/>
</dbReference>
<dbReference type="GO" id="GO:0043565">
    <property type="term" value="F:sequence-specific DNA binding"/>
    <property type="evidence" value="ECO:0007669"/>
    <property type="project" value="TreeGrafter"/>
</dbReference>
<dbReference type="InterPro" id="IPR012327">
    <property type="entry name" value="MeTrfase_D12"/>
</dbReference>
<keyword evidence="4" id="KW-0808">Transferase</keyword>
<evidence type="ECO:0000256" key="4">
    <source>
        <dbReference type="ARBA" id="ARBA00022679"/>
    </source>
</evidence>
<dbReference type="GO" id="GO:1904047">
    <property type="term" value="F:S-adenosyl-L-methionine binding"/>
    <property type="evidence" value="ECO:0007669"/>
    <property type="project" value="TreeGrafter"/>
</dbReference>
<dbReference type="InterPro" id="IPR023095">
    <property type="entry name" value="Ade_MeTrfase_dom_2"/>
</dbReference>
<dbReference type="GO" id="GO:0006298">
    <property type="term" value="P:mismatch repair"/>
    <property type="evidence" value="ECO:0007669"/>
    <property type="project" value="TreeGrafter"/>
</dbReference>
<dbReference type="EC" id="2.1.1.72" evidence="2"/>
<evidence type="ECO:0000313" key="7">
    <source>
        <dbReference type="EMBL" id="SIS16243.1"/>
    </source>
</evidence>
<comment type="catalytic activity">
    <reaction evidence="6">
        <text>a 2'-deoxyadenosine in DNA + S-adenosyl-L-methionine = an N(6)-methyl-2'-deoxyadenosine in DNA + S-adenosyl-L-homocysteine + H(+)</text>
        <dbReference type="Rhea" id="RHEA:15197"/>
        <dbReference type="Rhea" id="RHEA-COMP:12418"/>
        <dbReference type="Rhea" id="RHEA-COMP:12419"/>
        <dbReference type="ChEBI" id="CHEBI:15378"/>
        <dbReference type="ChEBI" id="CHEBI:57856"/>
        <dbReference type="ChEBI" id="CHEBI:59789"/>
        <dbReference type="ChEBI" id="CHEBI:90615"/>
        <dbReference type="ChEBI" id="CHEBI:90616"/>
        <dbReference type="EC" id="2.1.1.72"/>
    </reaction>
</comment>
<evidence type="ECO:0000256" key="3">
    <source>
        <dbReference type="ARBA" id="ARBA00022603"/>
    </source>
</evidence>
<evidence type="ECO:0000313" key="8">
    <source>
        <dbReference type="Proteomes" id="UP000185936"/>
    </source>
</evidence>
<dbReference type="InterPro" id="IPR012263">
    <property type="entry name" value="M_m6A_EcoRV"/>
</dbReference>
<dbReference type="PANTHER" id="PTHR30481:SF3">
    <property type="entry name" value="DNA ADENINE METHYLASE"/>
    <property type="match status" value="1"/>
</dbReference>
<evidence type="ECO:0000256" key="6">
    <source>
        <dbReference type="ARBA" id="ARBA00047942"/>
    </source>
</evidence>